<dbReference type="InterPro" id="IPR036318">
    <property type="entry name" value="FAD-bd_PCMH-like_sf"/>
</dbReference>
<organism evidence="9 10">
    <name type="scientific">Ceratocystis fimbriata f. sp. platani</name>
    <dbReference type="NCBI Taxonomy" id="88771"/>
    <lineage>
        <taxon>Eukaryota</taxon>
        <taxon>Fungi</taxon>
        <taxon>Dikarya</taxon>
        <taxon>Ascomycota</taxon>
        <taxon>Pezizomycotina</taxon>
        <taxon>Sordariomycetes</taxon>
        <taxon>Hypocreomycetidae</taxon>
        <taxon>Microascales</taxon>
        <taxon>Ceratocystidaceae</taxon>
        <taxon>Ceratocystis</taxon>
    </lineage>
</organism>
<sequence>MFSAYDHDAAVRKVAASIAKFHVQGQKYRIFHGSSNSTRPPHTGNYVDISGLSHVLSVDKKKMTVTVEPNVGMDALVRATIAHGLIPSIVMEFPGITIGGSFAGSSGESSSWKYHSLDHMITEIEVVLGNGDVIISSPTENEDLFSGIGGALGTLGVVTKLTVSLIPAKKYVRLAYHHYDSIESTVSAVKEATKDLSNDYIDGIMYSSNHGVVMIGTSTDDVAPGSRVKTFSKPWDNWFFLHAQSQPRTQIAVDYIPLVEYLFRYDRGSFWMGKHALEYWGFLPFNRITRAIFDDLLHTRPLYRALQGTNSSSLTIVQDISFPYDTVCDFIHYVADDFKIFPLWLCPLPSVPGPTFHPHTTDKDGNAIPMLNVGVWGMGPKDIYECAHRNRDLEMKAVELRGRKVLYAHAYYTQEEFWKIYGKDWYDDLRKKYKATSLPTVYDKVKVDVEEFKQSSIMTQLRMQWPLTGFLGVVHALRSSDIWAHRRLRISAWKVVTGNAQ</sequence>
<dbReference type="GO" id="GO:0005737">
    <property type="term" value="C:cytoplasm"/>
    <property type="evidence" value="ECO:0007669"/>
    <property type="project" value="TreeGrafter"/>
</dbReference>
<keyword evidence="7" id="KW-0472">Membrane</keyword>
<evidence type="ECO:0000313" key="9">
    <source>
        <dbReference type="EMBL" id="KKF93346.1"/>
    </source>
</evidence>
<dbReference type="EMBL" id="LBBL01000252">
    <property type="protein sequence ID" value="KKF93346.1"/>
    <property type="molecule type" value="Genomic_DNA"/>
</dbReference>
<evidence type="ECO:0000256" key="6">
    <source>
        <dbReference type="ARBA" id="ARBA00022989"/>
    </source>
</evidence>
<accession>A0A0F8AYG3</accession>
<comment type="caution">
    <text evidence="9">The sequence shown here is derived from an EMBL/GenBank/DDBJ whole genome shotgun (WGS) entry which is preliminary data.</text>
</comment>
<comment type="subcellular location">
    <subcellularLocation>
        <location evidence="1">Membrane</location>
        <topology evidence="1">Single-pass membrane protein</topology>
    </subcellularLocation>
</comment>
<dbReference type="InterPro" id="IPR006094">
    <property type="entry name" value="Oxid_FAD_bind_N"/>
</dbReference>
<evidence type="ECO:0000313" key="10">
    <source>
        <dbReference type="Proteomes" id="UP000034841"/>
    </source>
</evidence>
<gene>
    <name evidence="9" type="primary">Dhcr24</name>
    <name evidence="9" type="ORF">CFO_g4292</name>
</gene>
<dbReference type="OrthoDB" id="415825at2759"/>
<proteinExistence type="predicted"/>
<evidence type="ECO:0000256" key="1">
    <source>
        <dbReference type="ARBA" id="ARBA00004167"/>
    </source>
</evidence>
<evidence type="ECO:0000256" key="3">
    <source>
        <dbReference type="ARBA" id="ARBA00022630"/>
    </source>
</evidence>
<dbReference type="EC" id="1.3.1.72" evidence="2"/>
<keyword evidence="10" id="KW-1185">Reference proteome</keyword>
<reference evidence="9 10" key="1">
    <citation type="submission" date="2015-04" db="EMBL/GenBank/DDBJ databases">
        <title>Genome sequence of Ceratocystis platani, a major pathogen of plane trees.</title>
        <authorList>
            <person name="Belbahri L."/>
        </authorList>
    </citation>
    <scope>NUCLEOTIDE SEQUENCE [LARGE SCALE GENOMIC DNA]</scope>
    <source>
        <strain evidence="9 10">CFO</strain>
    </source>
</reference>
<protein>
    <recommendedName>
        <fullName evidence="2">Delta(24)-sterol reductase</fullName>
        <ecNumber evidence="2">1.3.1.72</ecNumber>
    </recommendedName>
</protein>
<dbReference type="PROSITE" id="PS51387">
    <property type="entry name" value="FAD_PCMH"/>
    <property type="match status" value="1"/>
</dbReference>
<dbReference type="GO" id="GO:0000246">
    <property type="term" value="F:Delta24(24-1) sterol reductase activity"/>
    <property type="evidence" value="ECO:0007669"/>
    <property type="project" value="TreeGrafter"/>
</dbReference>
<name>A0A0F8AYG3_CERFI</name>
<keyword evidence="6" id="KW-1133">Transmembrane helix</keyword>
<keyword evidence="5" id="KW-0274">FAD</keyword>
<dbReference type="Gene3D" id="3.30.465.10">
    <property type="match status" value="1"/>
</dbReference>
<dbReference type="Proteomes" id="UP000034841">
    <property type="component" value="Unassembled WGS sequence"/>
</dbReference>
<keyword evidence="3" id="KW-0285">Flavoprotein</keyword>
<dbReference type="SUPFAM" id="SSF55103">
    <property type="entry name" value="FAD-linked oxidases, C-terminal domain"/>
    <property type="match status" value="1"/>
</dbReference>
<dbReference type="PANTHER" id="PTHR10801:SF10">
    <property type="entry name" value="FAD BINDING DOMAIN PROTEIN (AFU_ORTHOLOGUE AFUA_6G14300)"/>
    <property type="match status" value="1"/>
</dbReference>
<dbReference type="InterPro" id="IPR016164">
    <property type="entry name" value="FAD-linked_Oxase-like_C"/>
</dbReference>
<evidence type="ECO:0000256" key="4">
    <source>
        <dbReference type="ARBA" id="ARBA00022692"/>
    </source>
</evidence>
<dbReference type="InterPro" id="IPR040165">
    <property type="entry name" value="Diminuto-like"/>
</dbReference>
<dbReference type="GO" id="GO:0050614">
    <property type="term" value="F:Delta24-sterol reductase activity"/>
    <property type="evidence" value="ECO:0007669"/>
    <property type="project" value="UniProtKB-EC"/>
</dbReference>
<evidence type="ECO:0000256" key="7">
    <source>
        <dbReference type="ARBA" id="ARBA00023136"/>
    </source>
</evidence>
<dbReference type="SUPFAM" id="SSF56176">
    <property type="entry name" value="FAD-binding/transporter-associated domain-like"/>
    <property type="match status" value="1"/>
</dbReference>
<dbReference type="GO" id="GO:0008202">
    <property type="term" value="P:steroid metabolic process"/>
    <property type="evidence" value="ECO:0007669"/>
    <property type="project" value="TreeGrafter"/>
</dbReference>
<dbReference type="InterPro" id="IPR016169">
    <property type="entry name" value="FAD-bd_PCMH_sub2"/>
</dbReference>
<keyword evidence="9" id="KW-0560">Oxidoreductase</keyword>
<keyword evidence="4" id="KW-0812">Transmembrane</keyword>
<dbReference type="PANTHER" id="PTHR10801">
    <property type="entry name" value="24-DEHYDROCHOLESTEROL REDUCTASE"/>
    <property type="match status" value="1"/>
</dbReference>
<evidence type="ECO:0000259" key="8">
    <source>
        <dbReference type="PROSITE" id="PS51387"/>
    </source>
</evidence>
<evidence type="ECO:0000256" key="2">
    <source>
        <dbReference type="ARBA" id="ARBA00012405"/>
    </source>
</evidence>
<dbReference type="Pfam" id="PF01565">
    <property type="entry name" value="FAD_binding_4"/>
    <property type="match status" value="1"/>
</dbReference>
<dbReference type="InterPro" id="IPR016166">
    <property type="entry name" value="FAD-bd_PCMH"/>
</dbReference>
<feature type="domain" description="FAD-binding PCMH-type" evidence="8">
    <location>
        <begin position="1"/>
        <end position="168"/>
    </location>
</feature>
<dbReference type="GO" id="GO:0016020">
    <property type="term" value="C:membrane"/>
    <property type="evidence" value="ECO:0007669"/>
    <property type="project" value="UniProtKB-SubCell"/>
</dbReference>
<dbReference type="AlphaFoldDB" id="A0A0F8AYG3"/>
<evidence type="ECO:0000256" key="5">
    <source>
        <dbReference type="ARBA" id="ARBA00022827"/>
    </source>
</evidence>
<dbReference type="GO" id="GO:0071949">
    <property type="term" value="F:FAD binding"/>
    <property type="evidence" value="ECO:0007669"/>
    <property type="project" value="InterPro"/>
</dbReference>